<organism evidence="1 2">
    <name type="scientific">Pontibacter populi</name>
    <dbReference type="NCBI Taxonomy" id="890055"/>
    <lineage>
        <taxon>Bacteria</taxon>
        <taxon>Pseudomonadati</taxon>
        <taxon>Bacteroidota</taxon>
        <taxon>Cytophagia</taxon>
        <taxon>Cytophagales</taxon>
        <taxon>Hymenobacteraceae</taxon>
        <taxon>Pontibacter</taxon>
    </lineage>
</organism>
<evidence type="ECO:0000313" key="2">
    <source>
        <dbReference type="Proteomes" id="UP001476807"/>
    </source>
</evidence>
<evidence type="ECO:0000313" key="1">
    <source>
        <dbReference type="EMBL" id="MER2998453.1"/>
    </source>
</evidence>
<dbReference type="RefSeq" id="WP_350412908.1">
    <property type="nucleotide sequence ID" value="NZ_JBEOKT010000011.1"/>
</dbReference>
<protein>
    <submittedName>
        <fullName evidence="1">Uncharacterized protein</fullName>
    </submittedName>
</protein>
<keyword evidence="2" id="KW-1185">Reference proteome</keyword>
<gene>
    <name evidence="1" type="ORF">ABS362_12930</name>
</gene>
<comment type="caution">
    <text evidence="1">The sequence shown here is derived from an EMBL/GenBank/DDBJ whole genome shotgun (WGS) entry which is preliminary data.</text>
</comment>
<dbReference type="EMBL" id="JBEOKT010000011">
    <property type="protein sequence ID" value="MER2998453.1"/>
    <property type="molecule type" value="Genomic_DNA"/>
</dbReference>
<proteinExistence type="predicted"/>
<name>A0ABV1RVM8_9BACT</name>
<sequence length="108" mass="12446">MLKVWLHGKEKARATSSRQRGVPFGIEMKMTGEWDVSSNIIYVEVRTINIVPASAYSEIIFTNDILKKMEQEFLYDNQSEMMLKVDDITDDRIVTEGVNGPIIMHRKP</sequence>
<accession>A0ABV1RVM8</accession>
<reference evidence="1 2" key="1">
    <citation type="submission" date="2024-06" db="EMBL/GenBank/DDBJ databases">
        <title>Pontibacter populi HYL7-15.</title>
        <authorList>
            <person name="Kim M.K."/>
        </authorList>
    </citation>
    <scope>NUCLEOTIDE SEQUENCE [LARGE SCALE GENOMIC DNA]</scope>
    <source>
        <strain evidence="1 2">HYL7-15</strain>
    </source>
</reference>
<dbReference type="Proteomes" id="UP001476807">
    <property type="component" value="Unassembled WGS sequence"/>
</dbReference>